<dbReference type="SMART" id="SM00487">
    <property type="entry name" value="DEXDc"/>
    <property type="match status" value="1"/>
</dbReference>
<comment type="subcellular location">
    <subcellularLocation>
        <location evidence="1 9">Nucleus</location>
    </subcellularLocation>
</comment>
<evidence type="ECO:0000256" key="10">
    <source>
        <dbReference type="SAM" id="MobiDB-lite"/>
    </source>
</evidence>
<protein>
    <recommendedName>
        <fullName evidence="9">ATP-dependent DNA helicase</fullName>
        <ecNumber evidence="9">3.6.4.12</ecNumber>
    </recommendedName>
</protein>
<feature type="compositionally biased region" description="Basic and acidic residues" evidence="10">
    <location>
        <begin position="878"/>
        <end position="889"/>
    </location>
</feature>
<evidence type="ECO:0000256" key="2">
    <source>
        <dbReference type="ARBA" id="ARBA00009889"/>
    </source>
</evidence>
<comment type="similarity">
    <text evidence="2 9">Belongs to the DEAD box helicase family. DEAH subfamily. FANCM sub-subfamily.</text>
</comment>
<dbReference type="CDD" id="cd18033">
    <property type="entry name" value="DEXDc_FANCM"/>
    <property type="match status" value="1"/>
</dbReference>
<reference evidence="13 14" key="1">
    <citation type="journal article" date="2019" name="New Phytol.">
        <title>Comparative genomics reveals unique wood-decay strategies and fruiting body development in the Schizophyllaceae.</title>
        <authorList>
            <person name="Almasi E."/>
            <person name="Sahu N."/>
            <person name="Krizsan K."/>
            <person name="Balint B."/>
            <person name="Kovacs G.M."/>
            <person name="Kiss B."/>
            <person name="Cseklye J."/>
            <person name="Drula E."/>
            <person name="Henrissat B."/>
            <person name="Nagy I."/>
            <person name="Chovatia M."/>
            <person name="Adam C."/>
            <person name="LaButti K."/>
            <person name="Lipzen A."/>
            <person name="Riley R."/>
            <person name="Grigoriev I.V."/>
            <person name="Nagy L.G."/>
        </authorList>
    </citation>
    <scope>NUCLEOTIDE SEQUENCE [LARGE SCALE GENOMIC DNA]</scope>
    <source>
        <strain evidence="13 14">NL-1724</strain>
    </source>
</reference>
<comment type="caution">
    <text evidence="13">The sequence shown here is derived from an EMBL/GenBank/DDBJ whole genome shotgun (WGS) entry which is preliminary data.</text>
</comment>
<evidence type="ECO:0000313" key="13">
    <source>
        <dbReference type="EMBL" id="TRM61443.1"/>
    </source>
</evidence>
<feature type="compositionally biased region" description="Polar residues" evidence="10">
    <location>
        <begin position="106"/>
        <end position="116"/>
    </location>
</feature>
<dbReference type="Proteomes" id="UP000320762">
    <property type="component" value="Unassembled WGS sequence"/>
</dbReference>
<dbReference type="GO" id="GO:0045003">
    <property type="term" value="P:double-strand break repair via synthesis-dependent strand annealing"/>
    <property type="evidence" value="ECO:0007669"/>
    <property type="project" value="TreeGrafter"/>
</dbReference>
<dbReference type="CDD" id="cd18801">
    <property type="entry name" value="SF2_C_FANCM_Hef"/>
    <property type="match status" value="1"/>
</dbReference>
<keyword evidence="14" id="KW-1185">Reference proteome</keyword>
<dbReference type="InterPro" id="IPR044749">
    <property type="entry name" value="FANCM_DEXDc"/>
</dbReference>
<feature type="region of interest" description="Disordered" evidence="10">
    <location>
        <begin position="64"/>
        <end position="171"/>
    </location>
</feature>
<comment type="function">
    <text evidence="9">ATP-dependent DNA helicase involved in DNA damage repair by homologous recombination and in genome maintenance. Capable of unwinding D-loops. Plays a role in limiting crossover recombinants during mitotic DNA double-strand break (DSB) repair. Component of a FANCM-MHF complex which promotes gene conversion at blocked replication forks, probably by reversal of the stalled fork.</text>
</comment>
<keyword evidence="4" id="KW-0378">Hydrolase</keyword>
<dbReference type="GO" id="GO:0016887">
    <property type="term" value="F:ATP hydrolysis activity"/>
    <property type="evidence" value="ECO:0007669"/>
    <property type="project" value="RHEA"/>
</dbReference>
<feature type="compositionally biased region" description="Polar residues" evidence="10">
    <location>
        <begin position="1137"/>
        <end position="1152"/>
    </location>
</feature>
<dbReference type="PROSITE" id="PS51194">
    <property type="entry name" value="HELICASE_CTER"/>
    <property type="match status" value="1"/>
</dbReference>
<dbReference type="InterPro" id="IPR011545">
    <property type="entry name" value="DEAD/DEAH_box_helicase_dom"/>
</dbReference>
<dbReference type="PROSITE" id="PS51192">
    <property type="entry name" value="HELICASE_ATP_BIND_1"/>
    <property type="match status" value="1"/>
</dbReference>
<feature type="compositionally biased region" description="Acidic residues" evidence="10">
    <location>
        <begin position="901"/>
        <end position="910"/>
    </location>
</feature>
<comment type="subunit">
    <text evidence="9">Interacts with the MHF histone-fold complex to form the FANCM-MHF complex.</text>
</comment>
<evidence type="ECO:0000256" key="6">
    <source>
        <dbReference type="ARBA" id="ARBA00022840"/>
    </source>
</evidence>
<dbReference type="Gene3D" id="3.40.50.300">
    <property type="entry name" value="P-loop containing nucleotide triphosphate hydrolases"/>
    <property type="match status" value="2"/>
</dbReference>
<dbReference type="EC" id="3.6.4.12" evidence="9"/>
<evidence type="ECO:0000256" key="7">
    <source>
        <dbReference type="ARBA" id="ARBA00023242"/>
    </source>
</evidence>
<dbReference type="EMBL" id="VDMD01000016">
    <property type="protein sequence ID" value="TRM61443.1"/>
    <property type="molecule type" value="Genomic_DNA"/>
</dbReference>
<dbReference type="GO" id="GO:0005634">
    <property type="term" value="C:nucleus"/>
    <property type="evidence" value="ECO:0007669"/>
    <property type="project" value="UniProtKB-SubCell"/>
</dbReference>
<feature type="compositionally biased region" description="Low complexity" evidence="10">
    <location>
        <begin position="994"/>
        <end position="1009"/>
    </location>
</feature>
<feature type="compositionally biased region" description="Polar residues" evidence="10">
    <location>
        <begin position="1298"/>
        <end position="1307"/>
    </location>
</feature>
<evidence type="ECO:0000256" key="8">
    <source>
        <dbReference type="ARBA" id="ARBA00047995"/>
    </source>
</evidence>
<feature type="region of interest" description="Disordered" evidence="10">
    <location>
        <begin position="749"/>
        <end position="783"/>
    </location>
</feature>
<dbReference type="GO" id="GO:0009378">
    <property type="term" value="F:four-way junction helicase activity"/>
    <property type="evidence" value="ECO:0007669"/>
    <property type="project" value="TreeGrafter"/>
</dbReference>
<feature type="compositionally biased region" description="Basic residues" evidence="10">
    <location>
        <begin position="841"/>
        <end position="852"/>
    </location>
</feature>
<evidence type="ECO:0000256" key="4">
    <source>
        <dbReference type="ARBA" id="ARBA00022801"/>
    </source>
</evidence>
<dbReference type="GO" id="GO:0005524">
    <property type="term" value="F:ATP binding"/>
    <property type="evidence" value="ECO:0007669"/>
    <property type="project" value="UniProtKB-UniRule"/>
</dbReference>
<organism evidence="13 14">
    <name type="scientific">Schizophyllum amplum</name>
    <dbReference type="NCBI Taxonomy" id="97359"/>
    <lineage>
        <taxon>Eukaryota</taxon>
        <taxon>Fungi</taxon>
        <taxon>Dikarya</taxon>
        <taxon>Basidiomycota</taxon>
        <taxon>Agaricomycotina</taxon>
        <taxon>Agaricomycetes</taxon>
        <taxon>Agaricomycetidae</taxon>
        <taxon>Agaricales</taxon>
        <taxon>Schizophyllaceae</taxon>
        <taxon>Schizophyllum</taxon>
    </lineage>
</organism>
<keyword evidence="7" id="KW-0539">Nucleus</keyword>
<dbReference type="PANTHER" id="PTHR14025">
    <property type="entry name" value="FANCONI ANEMIA GROUP M FANCM FAMILY MEMBER"/>
    <property type="match status" value="1"/>
</dbReference>
<gene>
    <name evidence="13" type="ORF">BD626DRAFT_570663</name>
</gene>
<dbReference type="InterPro" id="IPR014001">
    <property type="entry name" value="Helicase_ATP-bd"/>
</dbReference>
<evidence type="ECO:0000256" key="5">
    <source>
        <dbReference type="ARBA" id="ARBA00022806"/>
    </source>
</evidence>
<feature type="region of interest" description="Disordered" evidence="10">
    <location>
        <begin position="1324"/>
        <end position="1387"/>
    </location>
</feature>
<dbReference type="SMART" id="SM00490">
    <property type="entry name" value="HELICc"/>
    <property type="match status" value="1"/>
</dbReference>
<dbReference type="OrthoDB" id="164902at2759"/>
<keyword evidence="3" id="KW-0547">Nucleotide-binding</keyword>
<feature type="region of interest" description="Disordered" evidence="10">
    <location>
        <begin position="798"/>
        <end position="1307"/>
    </location>
</feature>
<feature type="compositionally biased region" description="Low complexity" evidence="10">
    <location>
        <begin position="1053"/>
        <end position="1067"/>
    </location>
</feature>
<sequence>MSSDDWFSDIDDAALAEIDRIEAEATQKAEAPVSRLSEPDPDDSYFDVDLDIPTEELERLDQFVQDSYEGRAKPTSQPVSRANSRQTTLFGDILPNEPPKAKTLSRAPSTNLQRSESTARRQFGRPPPKTKQWDQTAFAKTGRKSGKSKGKGKARDEDDEEEEEAVEFEQFPTPFVPSTSRALLWPAITHSFTSRPPPMKLKPDLLEAKHWIYPLNRPKRDYQFNIVKHCLFENTIVALPTGLGKTFIAGVVMLNFYRWYPEGKVVFVAPTRPLVAQQIDASHKACGIPGSDAVELTGNIPPAMREGAWREKRVFYMTPQTLINDLDKKTCDARDIVLLVVDEAHRATGNYAYNQVVQYMMATNPHFRLLALTATPGSNPEAVQNLIDGLHISHIEIRDENSIDLKQYIHEKRVEQHIIDMDGNVRKIRDSLAKLMLQVLKPVENVLRGTKDPCRINYFAPQAQARDLGRNQNWARKGLTDLSRLARIMGYLLEGTVGMCYSSIKELADSDDPKKGTKKLTSDPLFKDVLKQLEQQRRTPSDAEHPGGFSLHPKMEKVKAIIIDHFAQEMDQQEETETRVMVFVTFREAVGEIVEALNFERPLIRATKFIGQGTDKKGGKGMSQKEQQAIIQRFKAGEFNVLVATSIGEEGLDIGEVDLIVCYDSQKTPIRMLQRLGRTGRKRAGIVHVLLAEGREELNLEKAKDAYKQVQQSIVRGDQLELYADVERMLPDDIKPECLEKVMEIQEYVREEPRASRTSSTASKGAKRKRNDDPGRNIPDGASRNFVSVKDLIIANSKKRKVQERDFSEAGTDDEDDKDIDAGVTAAASSFRRTESEKVPSKRAKTAGKSKLQRAATTSAVKLDKTTATKAGAKGKGKGKDKSKAESPAKEFTASQFDRAGEDDFDDMEVETVAIPTGGFVSASSLDIRGRAARTARSSSPEEPLANTSTTLASSPSPPPKKISKKKKRSSSPSSPAAARGPIDILSSPEPESHSPQRPSLSPRRSSPSPAYPSPEAVADRSMAWLVDDDDDASEDIMIVNSSPARSSPVPDLQPSPARSSPQRPLLMPSTPGDSDIEIVDTMLVRRRTRSPPAEARGSQRVNRPAKRARVRTPSPDADTSIEFVDEPLDHILAHSAPSQSTAGTSKSQQGLSEGVQRSKFKPSKAPKNLSTAEEDSRAMPPPPIPLPRSSSMPSPTGPPPLTQPIRGPGRKRARIIEIPSDSPEEHTSPPRRLYRRQTSPTETRRRQKKQEAPLLPRKRNALFDYAAEHSGDEVSAGESGSEEEEEEEDRRFVTELPATQASPSYQQTQAYMQGLMTQAPSGLDFGARPVRRGKFGRAELLSNRRREGVSSSPPPEEEDGEPNEYSFGSFVVDDDAEISYLTSSES</sequence>
<proteinExistence type="inferred from homology"/>
<feature type="compositionally biased region" description="Acidic residues" evidence="10">
    <location>
        <begin position="157"/>
        <end position="167"/>
    </location>
</feature>
<feature type="compositionally biased region" description="Polar residues" evidence="10">
    <location>
        <begin position="74"/>
        <end position="89"/>
    </location>
</feature>
<accession>A0A550C9I1</accession>
<feature type="region of interest" description="Disordered" evidence="10">
    <location>
        <begin position="24"/>
        <end position="52"/>
    </location>
</feature>
<dbReference type="STRING" id="97359.A0A550C9I1"/>
<dbReference type="PANTHER" id="PTHR14025:SF20">
    <property type="entry name" value="FANCONI ANEMIA GROUP M PROTEIN"/>
    <property type="match status" value="1"/>
</dbReference>
<evidence type="ECO:0000313" key="14">
    <source>
        <dbReference type="Proteomes" id="UP000320762"/>
    </source>
</evidence>
<dbReference type="InterPro" id="IPR027417">
    <property type="entry name" value="P-loop_NTPase"/>
</dbReference>
<dbReference type="GO" id="GO:0000400">
    <property type="term" value="F:four-way junction DNA binding"/>
    <property type="evidence" value="ECO:0007669"/>
    <property type="project" value="TreeGrafter"/>
</dbReference>
<keyword evidence="6" id="KW-0067">ATP-binding</keyword>
<evidence type="ECO:0000256" key="1">
    <source>
        <dbReference type="ARBA" id="ARBA00004123"/>
    </source>
</evidence>
<evidence type="ECO:0000256" key="9">
    <source>
        <dbReference type="RuleBase" id="RU367027"/>
    </source>
</evidence>
<dbReference type="Pfam" id="PF00270">
    <property type="entry name" value="DEAD"/>
    <property type="match status" value="1"/>
</dbReference>
<evidence type="ECO:0000259" key="11">
    <source>
        <dbReference type="PROSITE" id="PS51192"/>
    </source>
</evidence>
<comment type="catalytic activity">
    <reaction evidence="8 9">
        <text>ATP + H2O = ADP + phosphate + H(+)</text>
        <dbReference type="Rhea" id="RHEA:13065"/>
        <dbReference type="ChEBI" id="CHEBI:15377"/>
        <dbReference type="ChEBI" id="CHEBI:15378"/>
        <dbReference type="ChEBI" id="CHEBI:30616"/>
        <dbReference type="ChEBI" id="CHEBI:43474"/>
        <dbReference type="ChEBI" id="CHEBI:456216"/>
        <dbReference type="EC" id="3.6.4.12"/>
    </reaction>
</comment>
<feature type="domain" description="Helicase C-terminal" evidence="12">
    <location>
        <begin position="565"/>
        <end position="728"/>
    </location>
</feature>
<feature type="compositionally biased region" description="Basic residues" evidence="10">
    <location>
        <begin position="141"/>
        <end position="152"/>
    </location>
</feature>
<dbReference type="CDD" id="cd12091">
    <property type="entry name" value="FANCM_ID"/>
    <property type="match status" value="1"/>
</dbReference>
<name>A0A550C9I1_9AGAR</name>
<dbReference type="SUPFAM" id="SSF52540">
    <property type="entry name" value="P-loop containing nucleoside triphosphate hydrolases"/>
    <property type="match status" value="1"/>
</dbReference>
<feature type="domain" description="Helicase ATP-binding" evidence="11">
    <location>
        <begin position="226"/>
        <end position="394"/>
    </location>
</feature>
<evidence type="ECO:0000256" key="3">
    <source>
        <dbReference type="ARBA" id="ARBA00022741"/>
    </source>
</evidence>
<dbReference type="InterPro" id="IPR001650">
    <property type="entry name" value="Helicase_C-like"/>
</dbReference>
<dbReference type="InterPro" id="IPR039686">
    <property type="entry name" value="FANCM/Mph1-like_ID"/>
</dbReference>
<dbReference type="GO" id="GO:0043138">
    <property type="term" value="F:3'-5' DNA helicase activity"/>
    <property type="evidence" value="ECO:0007669"/>
    <property type="project" value="InterPro"/>
</dbReference>
<dbReference type="Pfam" id="PF00271">
    <property type="entry name" value="Helicase_C"/>
    <property type="match status" value="1"/>
</dbReference>
<evidence type="ECO:0000259" key="12">
    <source>
        <dbReference type="PROSITE" id="PS51194"/>
    </source>
</evidence>
<dbReference type="FunFam" id="3.40.50.300:FF:000861">
    <property type="entry name" value="Fanconi anemia, complementation group M"/>
    <property type="match status" value="1"/>
</dbReference>
<keyword evidence="5" id="KW-0347">Helicase</keyword>
<dbReference type="GO" id="GO:0036297">
    <property type="term" value="P:interstrand cross-link repair"/>
    <property type="evidence" value="ECO:0007669"/>
    <property type="project" value="UniProtKB-ARBA"/>
</dbReference>
<feature type="compositionally biased region" description="Acidic residues" evidence="10">
    <location>
        <begin position="39"/>
        <end position="52"/>
    </location>
</feature>